<evidence type="ECO:0000313" key="7">
    <source>
        <dbReference type="Proteomes" id="UP000245207"/>
    </source>
</evidence>
<proteinExistence type="inferred from homology"/>
<comment type="similarity">
    <text evidence="5">Belongs to the mitochondrial carrier (TC 2.A.29) family.</text>
</comment>
<dbReference type="InterPro" id="IPR023395">
    <property type="entry name" value="MCP_dom_sf"/>
</dbReference>
<dbReference type="PROSITE" id="PS50920">
    <property type="entry name" value="SOLCAR"/>
    <property type="match status" value="1"/>
</dbReference>
<dbReference type="OrthoDB" id="6703404at2759"/>
<accession>A0A2U1NFE9</accession>
<reference evidence="6 7" key="1">
    <citation type="journal article" date="2018" name="Mol. Plant">
        <title>The genome of Artemisia annua provides insight into the evolution of Asteraceae family and artemisinin biosynthesis.</title>
        <authorList>
            <person name="Shen Q."/>
            <person name="Zhang L."/>
            <person name="Liao Z."/>
            <person name="Wang S."/>
            <person name="Yan T."/>
            <person name="Shi P."/>
            <person name="Liu M."/>
            <person name="Fu X."/>
            <person name="Pan Q."/>
            <person name="Wang Y."/>
            <person name="Lv Z."/>
            <person name="Lu X."/>
            <person name="Zhang F."/>
            <person name="Jiang W."/>
            <person name="Ma Y."/>
            <person name="Chen M."/>
            <person name="Hao X."/>
            <person name="Li L."/>
            <person name="Tang Y."/>
            <person name="Lv G."/>
            <person name="Zhou Y."/>
            <person name="Sun X."/>
            <person name="Brodelius P.E."/>
            <person name="Rose J.K.C."/>
            <person name="Tang K."/>
        </authorList>
    </citation>
    <scope>NUCLEOTIDE SEQUENCE [LARGE SCALE GENOMIC DNA]</scope>
    <source>
        <strain evidence="7">cv. Huhao1</strain>
        <tissue evidence="6">Leaf</tissue>
    </source>
</reference>
<feature type="repeat" description="Solcar" evidence="4">
    <location>
        <begin position="12"/>
        <end position="83"/>
    </location>
</feature>
<dbReference type="AlphaFoldDB" id="A0A2U1NFE9"/>
<comment type="subcellular location">
    <subcellularLocation>
        <location evidence="1">Membrane</location>
        <topology evidence="1">Multi-pass membrane protein</topology>
    </subcellularLocation>
</comment>
<dbReference type="InterPro" id="IPR018108">
    <property type="entry name" value="MCP_transmembrane"/>
</dbReference>
<name>A0A2U1NFE9_ARTAN</name>
<evidence type="ECO:0000256" key="2">
    <source>
        <dbReference type="ARBA" id="ARBA00022692"/>
    </source>
</evidence>
<dbReference type="Pfam" id="PF00153">
    <property type="entry name" value="Mito_carr"/>
    <property type="match status" value="1"/>
</dbReference>
<evidence type="ECO:0000256" key="5">
    <source>
        <dbReference type="RuleBase" id="RU000488"/>
    </source>
</evidence>
<dbReference type="GO" id="GO:0016020">
    <property type="term" value="C:membrane"/>
    <property type="evidence" value="ECO:0007669"/>
    <property type="project" value="UniProtKB-SubCell"/>
</dbReference>
<evidence type="ECO:0000256" key="1">
    <source>
        <dbReference type="ARBA" id="ARBA00004141"/>
    </source>
</evidence>
<keyword evidence="7" id="KW-1185">Reference proteome</keyword>
<gene>
    <name evidence="6" type="ORF">CTI12_AA269410</name>
</gene>
<dbReference type="STRING" id="35608.A0A2U1NFE9"/>
<keyword evidence="3 4" id="KW-0472">Membrane</keyword>
<dbReference type="Proteomes" id="UP000245207">
    <property type="component" value="Unassembled WGS sequence"/>
</dbReference>
<keyword evidence="2 4" id="KW-0812">Transmembrane</keyword>
<sequence length="93" mass="10002">MSCKVALTVHVPAFALNGGASIHAPNVVQAPMQVVRSGPVSVGVQIFQTEGVGVLFSGISSTVLQQTLYSTTRMGLYEIFREKWTDRTTGEMD</sequence>
<keyword evidence="5" id="KW-0813">Transport</keyword>
<dbReference type="Gene3D" id="1.50.40.10">
    <property type="entry name" value="Mitochondrial carrier domain"/>
    <property type="match status" value="1"/>
</dbReference>
<evidence type="ECO:0000256" key="4">
    <source>
        <dbReference type="PROSITE-ProRule" id="PRU00282"/>
    </source>
</evidence>
<dbReference type="EMBL" id="PKPP01002943">
    <property type="protein sequence ID" value="PWA72208.1"/>
    <property type="molecule type" value="Genomic_DNA"/>
</dbReference>
<organism evidence="6 7">
    <name type="scientific">Artemisia annua</name>
    <name type="common">Sweet wormwood</name>
    <dbReference type="NCBI Taxonomy" id="35608"/>
    <lineage>
        <taxon>Eukaryota</taxon>
        <taxon>Viridiplantae</taxon>
        <taxon>Streptophyta</taxon>
        <taxon>Embryophyta</taxon>
        <taxon>Tracheophyta</taxon>
        <taxon>Spermatophyta</taxon>
        <taxon>Magnoliopsida</taxon>
        <taxon>eudicotyledons</taxon>
        <taxon>Gunneridae</taxon>
        <taxon>Pentapetalae</taxon>
        <taxon>asterids</taxon>
        <taxon>campanulids</taxon>
        <taxon>Asterales</taxon>
        <taxon>Asteraceae</taxon>
        <taxon>Asteroideae</taxon>
        <taxon>Anthemideae</taxon>
        <taxon>Artemisiinae</taxon>
        <taxon>Artemisia</taxon>
    </lineage>
</organism>
<protein>
    <submittedName>
        <fullName evidence="6">Uncharacterized protein</fullName>
    </submittedName>
</protein>
<dbReference type="SUPFAM" id="SSF103506">
    <property type="entry name" value="Mitochondrial carrier"/>
    <property type="match status" value="1"/>
</dbReference>
<evidence type="ECO:0000313" key="6">
    <source>
        <dbReference type="EMBL" id="PWA72208.1"/>
    </source>
</evidence>
<comment type="caution">
    <text evidence="6">The sequence shown here is derived from an EMBL/GenBank/DDBJ whole genome shotgun (WGS) entry which is preliminary data.</text>
</comment>
<evidence type="ECO:0000256" key="3">
    <source>
        <dbReference type="ARBA" id="ARBA00023136"/>
    </source>
</evidence>